<keyword evidence="2" id="KW-0812">Transmembrane</keyword>
<dbReference type="EMBL" id="CZCZ02000005">
    <property type="protein sequence ID" value="CAC5340474.1"/>
    <property type="molecule type" value="Genomic_DNA"/>
</dbReference>
<dbReference type="PANTHER" id="PTHR33802:SF1">
    <property type="entry name" value="XK-RELATED PROTEIN"/>
    <property type="match status" value="1"/>
</dbReference>
<feature type="transmembrane region" description="Helical" evidence="2">
    <location>
        <begin position="199"/>
        <end position="218"/>
    </location>
</feature>
<evidence type="ECO:0000256" key="2">
    <source>
        <dbReference type="SAM" id="Phobius"/>
    </source>
</evidence>
<evidence type="ECO:0000256" key="1">
    <source>
        <dbReference type="SAM" id="MobiDB-lite"/>
    </source>
</evidence>
<sequence>MQLIVSGGFFFSREQGTPEQPPKPPVHGGLGGREHRNTEGKLFLLPITNYQLPITNYQLPITNYQLPITNYQLPITNYLISRPMQTNSQDSHLNSLRQWANLMAIIAAFGINVLANLAPFNGLTIGEISNTVFRDVKIIPANYAFAIWGLIYLGLFGFALYQFLPQNQENPRLEKLGFALVLASIAQIIWVFLFQYQMFFLSLGAMIAILNSLIVAYLRLNIGRVKVSKQERWYVDLPISIYLGWISVATIVNVALVLENWQWKGGGISPELWTAILLVIAGTVASILIIERNEIAYPFVIMWALCAIAVRQTTQPLILVTAIGVSLSLGLFGLSLTILRRRI</sequence>
<evidence type="ECO:0000313" key="4">
    <source>
        <dbReference type="Proteomes" id="UP000196521"/>
    </source>
</evidence>
<reference evidence="3" key="1">
    <citation type="submission" date="2020-05" db="EMBL/GenBank/DDBJ databases">
        <authorList>
            <consortium name="Genoscope - CEA"/>
            <person name="William W."/>
        </authorList>
    </citation>
    <scope>NUCLEOTIDE SEQUENCE [LARGE SCALE GENOMIC DNA]</scope>
    <source>
        <strain evidence="3">PCC 7821</strain>
    </source>
</reference>
<keyword evidence="2" id="KW-0472">Membrane</keyword>
<dbReference type="InterPro" id="IPR038330">
    <property type="entry name" value="TspO/MBR-related_sf"/>
</dbReference>
<protein>
    <submittedName>
        <fullName evidence="3">Membrane protein (Modular protein)</fullName>
    </submittedName>
</protein>
<proteinExistence type="predicted"/>
<evidence type="ECO:0000313" key="3">
    <source>
        <dbReference type="EMBL" id="CAC5340474.1"/>
    </source>
</evidence>
<feature type="transmembrane region" description="Helical" evidence="2">
    <location>
        <begin position="99"/>
        <end position="123"/>
    </location>
</feature>
<keyword evidence="2" id="KW-1133">Transmembrane helix</keyword>
<feature type="transmembrane region" description="Helical" evidence="2">
    <location>
        <begin position="143"/>
        <end position="164"/>
    </location>
</feature>
<dbReference type="Proteomes" id="UP000196521">
    <property type="component" value="Unassembled WGS sequence"/>
</dbReference>
<feature type="region of interest" description="Disordered" evidence="1">
    <location>
        <begin position="12"/>
        <end position="33"/>
    </location>
</feature>
<feature type="transmembrane region" description="Helical" evidence="2">
    <location>
        <begin position="239"/>
        <end position="258"/>
    </location>
</feature>
<organism evidence="3 4">
    <name type="scientific">Planktothrix rubescens CCAP 1459/22</name>
    <dbReference type="NCBI Taxonomy" id="329571"/>
    <lineage>
        <taxon>Bacteria</taxon>
        <taxon>Bacillati</taxon>
        <taxon>Cyanobacteriota</taxon>
        <taxon>Cyanophyceae</taxon>
        <taxon>Oscillatoriophycideae</taxon>
        <taxon>Oscillatoriales</taxon>
        <taxon>Microcoleaceae</taxon>
        <taxon>Planktothrix</taxon>
    </lineage>
</organism>
<feature type="transmembrane region" description="Helical" evidence="2">
    <location>
        <begin position="295"/>
        <end position="311"/>
    </location>
</feature>
<comment type="caution">
    <text evidence="3">The sequence shown here is derived from an EMBL/GenBank/DDBJ whole genome shotgun (WGS) entry which is preliminary data.</text>
</comment>
<feature type="transmembrane region" description="Helical" evidence="2">
    <location>
        <begin position="317"/>
        <end position="339"/>
    </location>
</feature>
<keyword evidence="4" id="KW-1185">Reference proteome</keyword>
<accession>A0A6J7ZGA1</accession>
<name>A0A6J7ZGA1_PLARU</name>
<gene>
    <name evidence="3" type="ORF">PLAN_100524</name>
</gene>
<dbReference type="AlphaFoldDB" id="A0A6J7ZGA1"/>
<feature type="transmembrane region" description="Helical" evidence="2">
    <location>
        <begin position="176"/>
        <end position="193"/>
    </location>
</feature>
<dbReference type="Gene3D" id="1.20.1260.100">
    <property type="entry name" value="TspO/MBR protein"/>
    <property type="match status" value="1"/>
</dbReference>
<dbReference type="PANTHER" id="PTHR33802">
    <property type="entry name" value="SI:CH211-161H7.5-RELATED"/>
    <property type="match status" value="1"/>
</dbReference>
<feature type="transmembrane region" description="Helical" evidence="2">
    <location>
        <begin position="270"/>
        <end position="290"/>
    </location>
</feature>